<comment type="caution">
    <text evidence="1">The sequence shown here is derived from an EMBL/GenBank/DDBJ whole genome shotgun (WGS) entry which is preliminary data.</text>
</comment>
<dbReference type="EMBL" id="BAAAZR010000028">
    <property type="protein sequence ID" value="GAA3831204.1"/>
    <property type="molecule type" value="Genomic_DNA"/>
</dbReference>
<evidence type="ECO:0000313" key="2">
    <source>
        <dbReference type="Proteomes" id="UP001500888"/>
    </source>
</evidence>
<sequence length="72" mass="7898">MPTRVRVTDDAGQLMVTIRVDLYLRSGCTLIVWPPRRGRVFQKAQQRLVKEVFCGGQAGSADQAAKPTQPAG</sequence>
<keyword evidence="2" id="KW-1185">Reference proteome</keyword>
<name>A0ABP7J000_9ACTN</name>
<proteinExistence type="predicted"/>
<accession>A0ABP7J000</accession>
<reference evidence="2" key="1">
    <citation type="journal article" date="2019" name="Int. J. Syst. Evol. Microbiol.">
        <title>The Global Catalogue of Microorganisms (GCM) 10K type strain sequencing project: providing services to taxonomists for standard genome sequencing and annotation.</title>
        <authorList>
            <consortium name="The Broad Institute Genomics Platform"/>
            <consortium name="The Broad Institute Genome Sequencing Center for Infectious Disease"/>
            <person name="Wu L."/>
            <person name="Ma J."/>
        </authorList>
    </citation>
    <scope>NUCLEOTIDE SEQUENCE [LARGE SCALE GENOMIC DNA]</scope>
    <source>
        <strain evidence="2">JCM 16908</strain>
    </source>
</reference>
<organism evidence="1 2">
    <name type="scientific">Sphaerisporangium flaviroseum</name>
    <dbReference type="NCBI Taxonomy" id="509199"/>
    <lineage>
        <taxon>Bacteria</taxon>
        <taxon>Bacillati</taxon>
        <taxon>Actinomycetota</taxon>
        <taxon>Actinomycetes</taxon>
        <taxon>Streptosporangiales</taxon>
        <taxon>Streptosporangiaceae</taxon>
        <taxon>Sphaerisporangium</taxon>
    </lineage>
</organism>
<evidence type="ECO:0000313" key="1">
    <source>
        <dbReference type="EMBL" id="GAA3831204.1"/>
    </source>
</evidence>
<dbReference type="Proteomes" id="UP001500888">
    <property type="component" value="Unassembled WGS sequence"/>
</dbReference>
<protein>
    <submittedName>
        <fullName evidence="1">Uncharacterized protein</fullName>
    </submittedName>
</protein>
<gene>
    <name evidence="1" type="ORF">GCM10022226_60250</name>
</gene>